<dbReference type="SUPFAM" id="SSF55103">
    <property type="entry name" value="FAD-linked oxidases, C-terminal domain"/>
    <property type="match status" value="1"/>
</dbReference>
<dbReference type="Pfam" id="PF04030">
    <property type="entry name" value="ALO"/>
    <property type="match status" value="1"/>
</dbReference>
<dbReference type="InterPro" id="IPR006094">
    <property type="entry name" value="Oxid_FAD_bind_N"/>
</dbReference>
<dbReference type="SUPFAM" id="SSF56176">
    <property type="entry name" value="FAD-binding/transporter-associated domain-like"/>
    <property type="match status" value="1"/>
</dbReference>
<dbReference type="InterPro" id="IPR007173">
    <property type="entry name" value="ALO_C"/>
</dbReference>
<dbReference type="Pfam" id="PF01565">
    <property type="entry name" value="FAD_binding_4"/>
    <property type="match status" value="1"/>
</dbReference>
<dbReference type="InterPro" id="IPR016169">
    <property type="entry name" value="FAD-bd_PCMH_sub2"/>
</dbReference>
<evidence type="ECO:0000256" key="3">
    <source>
        <dbReference type="ARBA" id="ARBA00023002"/>
    </source>
</evidence>
<evidence type="ECO:0000259" key="4">
    <source>
        <dbReference type="PROSITE" id="PS51387"/>
    </source>
</evidence>
<dbReference type="GO" id="GO:0003885">
    <property type="term" value="F:D-arabinono-1,4-lactone oxidase activity"/>
    <property type="evidence" value="ECO:0007669"/>
    <property type="project" value="InterPro"/>
</dbReference>
<dbReference type="OrthoDB" id="9775082at2"/>
<sequence length="470" mass="53076">MIRPSTSKLVIFMAAVLAGLFVLPGFTLFHSPVYSIPLQKCTPAKVLSPDHPIGLERILDEARKTNTPVSILGAGYSQGGQTCANDSIQINTREMNQLMHVDLEKHEVTVQAGVTWKRLQEQLSFFGLSVAAMQSYADFTVGGSLGVNAHGQDVHWNPVSKSVVSMRVLLTDGRHIFARRDNNPELFRAVIGTYGLVGIITEVTLKVLPNTILHKKTELIKARNYSDYFSSLQTNSDLALHSARLSINPLYRFKNMVVVNFFDTGEPAGPEEEKYSPNYPDARYLNYLKKSWLARTARTTVEYFWAEKDSLMTRNQAMGESVSSLANTHEGSKDILQEYFLPPEQLEPFIHELKLWVKRHKSFTLVNATVRSVNADKDSLLPYAPEDRFAVVLFINLADEETADNKMQQATRELIDTVLNMNGRYYLPYALYATKVQLHKAYPEISALIAAKQKWDRAGLLNSQLYQKYF</sequence>
<proteinExistence type="predicted"/>
<dbReference type="InterPro" id="IPR010031">
    <property type="entry name" value="FAD_lactone_oxidase-like"/>
</dbReference>
<dbReference type="AlphaFoldDB" id="A0A1X7AJS6"/>
<dbReference type="EC" id="1.1.2.-" evidence="5"/>
<evidence type="ECO:0000256" key="2">
    <source>
        <dbReference type="ARBA" id="ARBA00022827"/>
    </source>
</evidence>
<dbReference type="PROSITE" id="PS51387">
    <property type="entry name" value="FAD_PCMH"/>
    <property type="match status" value="1"/>
</dbReference>
<reference evidence="5 6" key="1">
    <citation type="submission" date="2017-03" db="EMBL/GenBank/DDBJ databases">
        <authorList>
            <person name="Afonso C.L."/>
            <person name="Miller P.J."/>
            <person name="Scott M.A."/>
            <person name="Spackman E."/>
            <person name="Goraichik I."/>
            <person name="Dimitrov K.M."/>
            <person name="Suarez D.L."/>
            <person name="Swayne D.E."/>
        </authorList>
    </citation>
    <scope>NUCLEOTIDE SEQUENCE [LARGE SCALE GENOMIC DNA]</scope>
    <source>
        <strain evidence="5">SB41UT1</strain>
    </source>
</reference>
<keyword evidence="1" id="KW-0285">Flavoprotein</keyword>
<evidence type="ECO:0000313" key="5">
    <source>
        <dbReference type="EMBL" id="SMA46286.1"/>
    </source>
</evidence>
<dbReference type="GO" id="GO:0071949">
    <property type="term" value="F:FAD binding"/>
    <property type="evidence" value="ECO:0007669"/>
    <property type="project" value="InterPro"/>
</dbReference>
<gene>
    <name evidence="5" type="ORF">EHSB41UT_02126</name>
</gene>
<evidence type="ECO:0000256" key="1">
    <source>
        <dbReference type="ARBA" id="ARBA00022630"/>
    </source>
</evidence>
<dbReference type="EMBL" id="FWPT01000004">
    <property type="protein sequence ID" value="SMA46286.1"/>
    <property type="molecule type" value="Genomic_DNA"/>
</dbReference>
<keyword evidence="6" id="KW-1185">Reference proteome</keyword>
<feature type="domain" description="FAD-binding PCMH-type" evidence="4">
    <location>
        <begin position="39"/>
        <end position="210"/>
    </location>
</feature>
<dbReference type="RefSeq" id="WP_087109610.1">
    <property type="nucleotide sequence ID" value="NZ_CBCSCN010000002.1"/>
</dbReference>
<dbReference type="InterPro" id="IPR016166">
    <property type="entry name" value="FAD-bd_PCMH"/>
</dbReference>
<dbReference type="GO" id="GO:0016020">
    <property type="term" value="C:membrane"/>
    <property type="evidence" value="ECO:0007669"/>
    <property type="project" value="InterPro"/>
</dbReference>
<evidence type="ECO:0000313" key="6">
    <source>
        <dbReference type="Proteomes" id="UP000196573"/>
    </source>
</evidence>
<keyword evidence="2" id="KW-0274">FAD</keyword>
<dbReference type="PANTHER" id="PTHR43762">
    <property type="entry name" value="L-GULONOLACTONE OXIDASE"/>
    <property type="match status" value="1"/>
</dbReference>
<protein>
    <submittedName>
        <fullName evidence="5">L-gulono-1,4-lactone dehydrogenase</fullName>
        <ecNumber evidence="5">1.1.2.-</ecNumber>
    </submittedName>
</protein>
<name>A0A1X7AJS6_9GAMM</name>
<keyword evidence="3 5" id="KW-0560">Oxidoreductase</keyword>
<dbReference type="Proteomes" id="UP000196573">
    <property type="component" value="Unassembled WGS sequence"/>
</dbReference>
<accession>A0A1X7AJS6</accession>
<dbReference type="InterPro" id="IPR016164">
    <property type="entry name" value="FAD-linked_Oxase-like_C"/>
</dbReference>
<dbReference type="InterPro" id="IPR036318">
    <property type="entry name" value="FAD-bd_PCMH-like_sf"/>
</dbReference>
<dbReference type="Gene3D" id="3.30.465.10">
    <property type="match status" value="1"/>
</dbReference>
<organism evidence="5 6">
    <name type="scientific">Parendozoicomonas haliclonae</name>
    <dbReference type="NCBI Taxonomy" id="1960125"/>
    <lineage>
        <taxon>Bacteria</taxon>
        <taxon>Pseudomonadati</taxon>
        <taxon>Pseudomonadota</taxon>
        <taxon>Gammaproteobacteria</taxon>
        <taxon>Oceanospirillales</taxon>
        <taxon>Endozoicomonadaceae</taxon>
        <taxon>Parendozoicomonas</taxon>
    </lineage>
</organism>
<dbReference type="PANTHER" id="PTHR43762:SF1">
    <property type="entry name" value="D-ARABINONO-1,4-LACTONE OXIDASE"/>
    <property type="match status" value="1"/>
</dbReference>